<dbReference type="Gene3D" id="1.10.10.10">
    <property type="entry name" value="Winged helix-like DNA-binding domain superfamily/Winged helix DNA-binding domain"/>
    <property type="match status" value="1"/>
</dbReference>
<keyword evidence="3" id="KW-1185">Reference proteome</keyword>
<dbReference type="PANTHER" id="PTHR33164:SF43">
    <property type="entry name" value="HTH-TYPE TRANSCRIPTIONAL REPRESSOR YETL"/>
    <property type="match status" value="1"/>
</dbReference>
<evidence type="ECO:0000313" key="2">
    <source>
        <dbReference type="EMBL" id="RRJ88283.1"/>
    </source>
</evidence>
<dbReference type="Pfam" id="PF01047">
    <property type="entry name" value="MarR"/>
    <property type="match status" value="1"/>
</dbReference>
<dbReference type="SMART" id="SM00347">
    <property type="entry name" value="HTH_MARR"/>
    <property type="match status" value="1"/>
</dbReference>
<evidence type="ECO:0000259" key="1">
    <source>
        <dbReference type="PROSITE" id="PS50995"/>
    </source>
</evidence>
<accession>A0A3P3W6K4</accession>
<comment type="caution">
    <text evidence="2">The sequence shown here is derived from an EMBL/GenBank/DDBJ whole genome shotgun (WGS) entry which is preliminary data.</text>
</comment>
<dbReference type="PRINTS" id="PR00598">
    <property type="entry name" value="HTHMARR"/>
</dbReference>
<dbReference type="PANTHER" id="PTHR33164">
    <property type="entry name" value="TRANSCRIPTIONAL REGULATOR, MARR FAMILY"/>
    <property type="match status" value="1"/>
</dbReference>
<dbReference type="InterPro" id="IPR036388">
    <property type="entry name" value="WH-like_DNA-bd_sf"/>
</dbReference>
<dbReference type="InterPro" id="IPR039422">
    <property type="entry name" value="MarR/SlyA-like"/>
</dbReference>
<dbReference type="GO" id="GO:0003700">
    <property type="term" value="F:DNA-binding transcription factor activity"/>
    <property type="evidence" value="ECO:0007669"/>
    <property type="project" value="InterPro"/>
</dbReference>
<dbReference type="RefSeq" id="WP_124969414.1">
    <property type="nucleotide sequence ID" value="NZ_RQVS01000002.1"/>
</dbReference>
<feature type="domain" description="HTH marR-type" evidence="1">
    <location>
        <begin position="21"/>
        <end position="153"/>
    </location>
</feature>
<proteinExistence type="predicted"/>
<reference evidence="2 3" key="1">
    <citation type="submission" date="2018-11" db="EMBL/GenBank/DDBJ databases">
        <title>YIM 102482-1 draft genome.</title>
        <authorList>
            <person name="Li G."/>
            <person name="Jiang Y."/>
        </authorList>
    </citation>
    <scope>NUCLEOTIDE SEQUENCE [LARGE SCALE GENOMIC DNA]</scope>
    <source>
        <strain evidence="2 3">YIM 102482-1</strain>
    </source>
</reference>
<evidence type="ECO:0000313" key="3">
    <source>
        <dbReference type="Proteomes" id="UP000274391"/>
    </source>
</evidence>
<protein>
    <submittedName>
        <fullName evidence="2">MarR family transcriptional regulator</fullName>
    </submittedName>
</protein>
<dbReference type="EMBL" id="RQVS01000002">
    <property type="protein sequence ID" value="RRJ88283.1"/>
    <property type="molecule type" value="Genomic_DNA"/>
</dbReference>
<dbReference type="AlphaFoldDB" id="A0A3P3W6K4"/>
<dbReference type="InterPro" id="IPR036390">
    <property type="entry name" value="WH_DNA-bd_sf"/>
</dbReference>
<gene>
    <name evidence="2" type="ORF">EG850_02240</name>
</gene>
<dbReference type="OrthoDB" id="8635520at2"/>
<dbReference type="InterPro" id="IPR000835">
    <property type="entry name" value="HTH_MarR-typ"/>
</dbReference>
<dbReference type="GO" id="GO:0006950">
    <property type="term" value="P:response to stress"/>
    <property type="evidence" value="ECO:0007669"/>
    <property type="project" value="TreeGrafter"/>
</dbReference>
<name>A0A3P3W6K4_9MICO</name>
<organism evidence="2 3">
    <name type="scientific">Gulosibacter macacae</name>
    <dbReference type="NCBI Taxonomy" id="2488791"/>
    <lineage>
        <taxon>Bacteria</taxon>
        <taxon>Bacillati</taxon>
        <taxon>Actinomycetota</taxon>
        <taxon>Actinomycetes</taxon>
        <taxon>Micrococcales</taxon>
        <taxon>Microbacteriaceae</taxon>
        <taxon>Gulosibacter</taxon>
    </lineage>
</organism>
<sequence length="156" mass="17191">MTKIDATVEKQDARLDDVGIDADVGFLLAKAGSIASRHARNALEPLGMRVRTYSLLSITCDFPPANQRELAVAISLDPSQLVPLIDELETQGLVERTPDPNDRRTKLVVPTKLGRERRAEIEKVVRGTDITFASGFTEAEHQQLVAFLQRLVAAQD</sequence>
<dbReference type="Proteomes" id="UP000274391">
    <property type="component" value="Unassembled WGS sequence"/>
</dbReference>
<dbReference type="SUPFAM" id="SSF46785">
    <property type="entry name" value="Winged helix' DNA-binding domain"/>
    <property type="match status" value="1"/>
</dbReference>
<dbReference type="PROSITE" id="PS50995">
    <property type="entry name" value="HTH_MARR_2"/>
    <property type="match status" value="1"/>
</dbReference>